<organism evidence="1 2">
    <name type="scientific">Sphingomonas jinjuensis</name>
    <dbReference type="NCBI Taxonomy" id="535907"/>
    <lineage>
        <taxon>Bacteria</taxon>
        <taxon>Pseudomonadati</taxon>
        <taxon>Pseudomonadota</taxon>
        <taxon>Alphaproteobacteria</taxon>
        <taxon>Sphingomonadales</taxon>
        <taxon>Sphingomonadaceae</taxon>
        <taxon>Sphingomonas</taxon>
    </lineage>
</organism>
<keyword evidence="2" id="KW-1185">Reference proteome</keyword>
<name>A0A840FEK7_9SPHN</name>
<evidence type="ECO:0000313" key="2">
    <source>
        <dbReference type="Proteomes" id="UP000529795"/>
    </source>
</evidence>
<dbReference type="AlphaFoldDB" id="A0A840FEK7"/>
<accession>A0A840FEK7</accession>
<sequence length="59" mass="6533">MASTPAPTRGERLRRLADELLTLADAVDQPSRHIERAEMLIAEGERLAKAVYAVFRGRG</sequence>
<dbReference type="EMBL" id="JACIEV010000005">
    <property type="protein sequence ID" value="MBB4154164.1"/>
    <property type="molecule type" value="Genomic_DNA"/>
</dbReference>
<dbReference type="Proteomes" id="UP000529795">
    <property type="component" value="Unassembled WGS sequence"/>
</dbReference>
<evidence type="ECO:0000313" key="1">
    <source>
        <dbReference type="EMBL" id="MBB4154164.1"/>
    </source>
</evidence>
<reference evidence="1 2" key="1">
    <citation type="submission" date="2020-08" db="EMBL/GenBank/DDBJ databases">
        <title>Genomic Encyclopedia of Type Strains, Phase IV (KMG-IV): sequencing the most valuable type-strain genomes for metagenomic binning, comparative biology and taxonomic classification.</title>
        <authorList>
            <person name="Goeker M."/>
        </authorList>
    </citation>
    <scope>NUCLEOTIDE SEQUENCE [LARGE SCALE GENOMIC DNA]</scope>
    <source>
        <strain evidence="1 2">YC6723</strain>
    </source>
</reference>
<dbReference type="RefSeq" id="WP_183984722.1">
    <property type="nucleotide sequence ID" value="NZ_JACIEV010000005.1"/>
</dbReference>
<protein>
    <submittedName>
        <fullName evidence="1">Uncharacterized protein</fullName>
    </submittedName>
</protein>
<proteinExistence type="predicted"/>
<comment type="caution">
    <text evidence="1">The sequence shown here is derived from an EMBL/GenBank/DDBJ whole genome shotgun (WGS) entry which is preliminary data.</text>
</comment>
<gene>
    <name evidence="1" type="ORF">GGQ80_002074</name>
</gene>